<sequence length="36" mass="3858">MISIMAPLMPPGYDLILIVDPGGGVWIVCIQDEATQ</sequence>
<protein>
    <submittedName>
        <fullName evidence="1">Predicted protein</fullName>
    </submittedName>
</protein>
<name>F2DEK9_HORVV</name>
<accession>F2DEK9</accession>
<dbReference type="EMBL" id="AK362326">
    <property type="protein sequence ID" value="BAJ93530.1"/>
    <property type="molecule type" value="mRNA"/>
</dbReference>
<dbReference type="AlphaFoldDB" id="F2DEK9"/>
<proteinExistence type="evidence at transcript level"/>
<evidence type="ECO:0000313" key="1">
    <source>
        <dbReference type="EMBL" id="BAJ93530.1"/>
    </source>
</evidence>
<reference evidence="1" key="1">
    <citation type="journal article" date="2011" name="Plant Physiol.">
        <title>Comprehensive sequence analysis of 24,783 barley full-length cDNAs derived from 12 clone libraries.</title>
        <authorList>
            <person name="Matsumoto T."/>
            <person name="Tanaka T."/>
            <person name="Sakai H."/>
            <person name="Amano N."/>
            <person name="Kanamori H."/>
            <person name="Kurita K."/>
            <person name="Kikuta A."/>
            <person name="Kamiya K."/>
            <person name="Yamamoto M."/>
            <person name="Ikawa H."/>
            <person name="Fujii N."/>
            <person name="Hori K."/>
            <person name="Itoh T."/>
            <person name="Sato K."/>
        </authorList>
    </citation>
    <scope>NUCLEOTIDE SEQUENCE</scope>
    <source>
        <tissue evidence="1">Shoot and root</tissue>
    </source>
</reference>
<organism evidence="1">
    <name type="scientific">Hordeum vulgare subsp. vulgare</name>
    <name type="common">Domesticated barley</name>
    <dbReference type="NCBI Taxonomy" id="112509"/>
    <lineage>
        <taxon>Eukaryota</taxon>
        <taxon>Viridiplantae</taxon>
        <taxon>Streptophyta</taxon>
        <taxon>Embryophyta</taxon>
        <taxon>Tracheophyta</taxon>
        <taxon>Spermatophyta</taxon>
        <taxon>Magnoliopsida</taxon>
        <taxon>Liliopsida</taxon>
        <taxon>Poales</taxon>
        <taxon>Poaceae</taxon>
        <taxon>BOP clade</taxon>
        <taxon>Pooideae</taxon>
        <taxon>Triticodae</taxon>
        <taxon>Triticeae</taxon>
        <taxon>Hordeinae</taxon>
        <taxon>Hordeum</taxon>
    </lineage>
</organism>